<evidence type="ECO:0000256" key="2">
    <source>
        <dbReference type="SAM" id="Phobius"/>
    </source>
</evidence>
<name>A0A6J6C8X8_9ZZZZ</name>
<sequence length="658" mass="68285">MNTPHRPHHSLEHHLADRLADRAGHVELGTPMLDVVVGRGRQRQRRRRAAVGIAAVVGIAGGSVAAVAVLSRPADPDRITAAPTDETTPGTAGASTVPGPTTPTATESVPTEFAPSPFTWNRVDPDSTEAVSFYNGAPDDMVAGSGPFVVWSTAPAVSDDYSGVLWRSDDGLTWEQVAAPPALVGRTVAQYNGRFLTYGTAPATAAGRRSDLAIGTSDDAGRTWATTVLPLDTSELLAEQGVTSVGVNATSIAATTTGVLVTAQVNANVDLTSKLPAEVRDLGWDLTESGVRVPTGEGCDSVTPTTISFGGPTTTVAVAPDLLTCASRIYTWAELGISEAAAASMMHPEARMLFSTDGVTFTEIEPIGIDAGVTDVRLTLLGDAFVASANRLSADGSNTTNLYSSTDGRQWTSLGSPPVTWVEGFGSSGDRLVVTGYDIEADTQVIAVRDPSGTWTTTSINSFVLPTDGVQASMGGGSFAVGPNGISMVGALFVDPVAEVGGVMLSIDGLTIEIDDTSYTHRVIDDATGEVLATVTWETSSNPELVTVSYTDMGPRMEVRREPGGDVVADYTYEDLSNAVADATVNVVPTGPELFLLHSADGITWSRESLDEIAGATVTGTGGIRITDTQVIVAALLAGERNPNGTPKQTLLIATPTA</sequence>
<keyword evidence="2" id="KW-0472">Membrane</keyword>
<dbReference type="EMBL" id="CAEZSR010000019">
    <property type="protein sequence ID" value="CAB4547792.1"/>
    <property type="molecule type" value="Genomic_DNA"/>
</dbReference>
<feature type="region of interest" description="Disordered" evidence="1">
    <location>
        <begin position="76"/>
        <end position="115"/>
    </location>
</feature>
<reference evidence="3" key="1">
    <citation type="submission" date="2020-05" db="EMBL/GenBank/DDBJ databases">
        <authorList>
            <person name="Chiriac C."/>
            <person name="Salcher M."/>
            <person name="Ghai R."/>
            <person name="Kavagutti S V."/>
        </authorList>
    </citation>
    <scope>NUCLEOTIDE SEQUENCE</scope>
</reference>
<protein>
    <submittedName>
        <fullName evidence="3">Unannotated protein</fullName>
    </submittedName>
</protein>
<feature type="transmembrane region" description="Helical" evidence="2">
    <location>
        <begin position="49"/>
        <end position="70"/>
    </location>
</feature>
<proteinExistence type="predicted"/>
<dbReference type="AlphaFoldDB" id="A0A6J6C8X8"/>
<keyword evidence="2" id="KW-1133">Transmembrane helix</keyword>
<feature type="compositionally biased region" description="Polar residues" evidence="1">
    <location>
        <begin position="85"/>
        <end position="109"/>
    </location>
</feature>
<dbReference type="InterPro" id="IPR036278">
    <property type="entry name" value="Sialidase_sf"/>
</dbReference>
<accession>A0A6J6C8X8</accession>
<keyword evidence="2" id="KW-0812">Transmembrane</keyword>
<evidence type="ECO:0000256" key="1">
    <source>
        <dbReference type="SAM" id="MobiDB-lite"/>
    </source>
</evidence>
<dbReference type="SUPFAM" id="SSF50939">
    <property type="entry name" value="Sialidases"/>
    <property type="match status" value="1"/>
</dbReference>
<evidence type="ECO:0000313" key="3">
    <source>
        <dbReference type="EMBL" id="CAB4547792.1"/>
    </source>
</evidence>
<organism evidence="3">
    <name type="scientific">freshwater metagenome</name>
    <dbReference type="NCBI Taxonomy" id="449393"/>
    <lineage>
        <taxon>unclassified sequences</taxon>
        <taxon>metagenomes</taxon>
        <taxon>ecological metagenomes</taxon>
    </lineage>
</organism>
<gene>
    <name evidence="3" type="ORF">UFOPK1493_00814</name>
</gene>